<dbReference type="Proteomes" id="UP000823775">
    <property type="component" value="Unassembled WGS sequence"/>
</dbReference>
<evidence type="ECO:0000313" key="1">
    <source>
        <dbReference type="EMBL" id="MCD9641879.1"/>
    </source>
</evidence>
<name>A0ABS8V4U9_DATST</name>
<organism evidence="1 2">
    <name type="scientific">Datura stramonium</name>
    <name type="common">Jimsonweed</name>
    <name type="synonym">Common thornapple</name>
    <dbReference type="NCBI Taxonomy" id="4076"/>
    <lineage>
        <taxon>Eukaryota</taxon>
        <taxon>Viridiplantae</taxon>
        <taxon>Streptophyta</taxon>
        <taxon>Embryophyta</taxon>
        <taxon>Tracheophyta</taxon>
        <taxon>Spermatophyta</taxon>
        <taxon>Magnoliopsida</taxon>
        <taxon>eudicotyledons</taxon>
        <taxon>Gunneridae</taxon>
        <taxon>Pentapetalae</taxon>
        <taxon>asterids</taxon>
        <taxon>lamiids</taxon>
        <taxon>Solanales</taxon>
        <taxon>Solanaceae</taxon>
        <taxon>Solanoideae</taxon>
        <taxon>Datureae</taxon>
        <taxon>Datura</taxon>
    </lineage>
</organism>
<evidence type="ECO:0000313" key="2">
    <source>
        <dbReference type="Proteomes" id="UP000823775"/>
    </source>
</evidence>
<feature type="non-terminal residue" evidence="1">
    <location>
        <position position="68"/>
    </location>
</feature>
<gene>
    <name evidence="1" type="primary">RPN5B</name>
    <name evidence="1" type="ORF">HAX54_028360</name>
</gene>
<keyword evidence="1" id="KW-0647">Proteasome</keyword>
<dbReference type="EMBL" id="JACEIK010003485">
    <property type="protein sequence ID" value="MCD9641879.1"/>
    <property type="molecule type" value="Genomic_DNA"/>
</dbReference>
<keyword evidence="2" id="KW-1185">Reference proteome</keyword>
<protein>
    <submittedName>
        <fullName evidence="1">26S proteasome non-ATPase regulatory subunit 12 B</fullName>
    </submittedName>
</protein>
<reference evidence="1 2" key="1">
    <citation type="journal article" date="2021" name="BMC Genomics">
        <title>Datura genome reveals duplications of psychoactive alkaloid biosynthetic genes and high mutation rate following tissue culture.</title>
        <authorList>
            <person name="Rajewski A."/>
            <person name="Carter-House D."/>
            <person name="Stajich J."/>
            <person name="Litt A."/>
        </authorList>
    </citation>
    <scope>NUCLEOTIDE SEQUENCE [LARGE SCALE GENOMIC DNA]</scope>
    <source>
        <strain evidence="1">AR-01</strain>
    </source>
</reference>
<proteinExistence type="predicted"/>
<dbReference type="GO" id="GO:0000502">
    <property type="term" value="C:proteasome complex"/>
    <property type="evidence" value="ECO:0007669"/>
    <property type="project" value="UniProtKB-KW"/>
</dbReference>
<sequence>VRLFLDHKDYVRAQILSRKINPRVIEADQSKEKKKSKEAENVVKELVPFFCDLDDVVALVLVYHILLS</sequence>
<feature type="non-terminal residue" evidence="1">
    <location>
        <position position="1"/>
    </location>
</feature>
<accession>A0ABS8V4U9</accession>
<comment type="caution">
    <text evidence="1">The sequence shown here is derived from an EMBL/GenBank/DDBJ whole genome shotgun (WGS) entry which is preliminary data.</text>
</comment>